<dbReference type="AlphaFoldDB" id="A0A9X4AN53"/>
<dbReference type="EMBL" id="JAMQKB010000015">
    <property type="protein sequence ID" value="MDC3425484.1"/>
    <property type="molecule type" value="Genomic_DNA"/>
</dbReference>
<comment type="caution">
    <text evidence="1">The sequence shown here is derived from an EMBL/GenBank/DDBJ whole genome shotgun (WGS) entry which is preliminary data.</text>
</comment>
<gene>
    <name evidence="1" type="ORF">NC797_13330</name>
</gene>
<keyword evidence="2" id="KW-1185">Reference proteome</keyword>
<reference evidence="1" key="1">
    <citation type="submission" date="2022-06" db="EMBL/GenBank/DDBJ databases">
        <title>Aquibacillus sp. a new bacterium isolated from soil saline samples.</title>
        <authorList>
            <person name="Galisteo C."/>
            <person name="De La Haba R."/>
            <person name="Sanchez-Porro C."/>
            <person name="Ventosa A."/>
        </authorList>
    </citation>
    <scope>NUCLEOTIDE SEQUENCE</scope>
    <source>
        <strain evidence="1">3ASR75-11</strain>
    </source>
</reference>
<dbReference type="Proteomes" id="UP001145050">
    <property type="component" value="Unassembled WGS sequence"/>
</dbReference>
<proteinExistence type="predicted"/>
<accession>A0A9X4AN53</accession>
<organism evidence="1 2">
    <name type="scientific">Terrihalobacillus insolitus</name>
    <dbReference type="NCBI Taxonomy" id="2950438"/>
    <lineage>
        <taxon>Bacteria</taxon>
        <taxon>Bacillati</taxon>
        <taxon>Bacillota</taxon>
        <taxon>Bacilli</taxon>
        <taxon>Bacillales</taxon>
        <taxon>Bacillaceae</taxon>
        <taxon>Terrihalobacillus</taxon>
    </lineage>
</organism>
<evidence type="ECO:0000313" key="1">
    <source>
        <dbReference type="EMBL" id="MDC3425484.1"/>
    </source>
</evidence>
<sequence length="128" mass="14674">MFQYCIENHIKIKTHGFIVNGFGFGVKNAKKTVLIEPLFSKQAVPKSPEAEEINAQSASVNRKENQQVTIDKFIRQEKSFITQFPRFPIIAGRNGFLSEKLIYHCMNTFNVLPKEVSLFKRVKGVAQR</sequence>
<evidence type="ECO:0000313" key="2">
    <source>
        <dbReference type="Proteomes" id="UP001145050"/>
    </source>
</evidence>
<name>A0A9X4AN53_9BACI</name>
<protein>
    <submittedName>
        <fullName evidence="1">Uncharacterized protein</fullName>
    </submittedName>
</protein>
<dbReference type="RefSeq" id="WP_272437294.1">
    <property type="nucleotide sequence ID" value="NZ_JAMQKB010000015.1"/>
</dbReference>